<evidence type="ECO:0000313" key="2">
    <source>
        <dbReference type="EMBL" id="VAX15064.1"/>
    </source>
</evidence>
<keyword evidence="1" id="KW-0812">Transmembrane</keyword>
<evidence type="ECO:0000256" key="1">
    <source>
        <dbReference type="SAM" id="Phobius"/>
    </source>
</evidence>
<keyword evidence="1" id="KW-0472">Membrane</keyword>
<protein>
    <recommendedName>
        <fullName evidence="3">Inner membrane protein YjeT (Clustered with HflC)</fullName>
    </recommendedName>
</protein>
<keyword evidence="1" id="KW-1133">Transmembrane helix</keyword>
<reference evidence="2" key="1">
    <citation type="submission" date="2018-06" db="EMBL/GenBank/DDBJ databases">
        <authorList>
            <person name="Zhirakovskaya E."/>
        </authorList>
    </citation>
    <scope>NUCLEOTIDE SEQUENCE</scope>
</reference>
<sequence length="62" mass="6853">MKTFLTIIGIVMILEGIPYFTMPEQVKGVAGKIVTAENRYLRIIGFALMLGGLVTVAITRPW</sequence>
<dbReference type="Pfam" id="PF09838">
    <property type="entry name" value="DUF2065"/>
    <property type="match status" value="1"/>
</dbReference>
<evidence type="ECO:0008006" key="3">
    <source>
        <dbReference type="Google" id="ProtNLM"/>
    </source>
</evidence>
<dbReference type="InterPro" id="IPR019201">
    <property type="entry name" value="DUF2065"/>
</dbReference>
<dbReference type="EMBL" id="UOGB01000002">
    <property type="protein sequence ID" value="VAX15064.1"/>
    <property type="molecule type" value="Genomic_DNA"/>
</dbReference>
<name>A0A3B1BT83_9ZZZZ</name>
<organism evidence="2">
    <name type="scientific">hydrothermal vent metagenome</name>
    <dbReference type="NCBI Taxonomy" id="652676"/>
    <lineage>
        <taxon>unclassified sequences</taxon>
        <taxon>metagenomes</taxon>
        <taxon>ecological metagenomes</taxon>
    </lineage>
</organism>
<feature type="transmembrane region" description="Helical" evidence="1">
    <location>
        <begin position="40"/>
        <end position="59"/>
    </location>
</feature>
<gene>
    <name evidence="2" type="ORF">MNBD_NITROSPINAE03-1911</name>
</gene>
<proteinExistence type="predicted"/>
<dbReference type="AlphaFoldDB" id="A0A3B1BT83"/>
<accession>A0A3B1BT83</accession>